<dbReference type="FunFam" id="1.10.472.80:FF:000038">
    <property type="entry name" value="TBC1 domain family member 5"/>
    <property type="match status" value="1"/>
</dbReference>
<dbReference type="InterPro" id="IPR000195">
    <property type="entry name" value="Rab-GAP-TBC_dom"/>
</dbReference>
<sequence length="564" mass="64686">MRSLENARQRWQVTIEYISNDVFLEQTLKGGRNISPCSEGLRSVFWKVFLLFKETDISRWPKVLDETRKAYKTRRKYHLRYIENPDELKEALDPLDDDVNSPWNTLRKDEQIRAEILQDVKRCMPDNQFFQDLEIQKKLLDILFIFSKTNPEIGYRQGMHELLAPIFWVIEQDAISSNSTVMSKNIISEENLMIEVLDQQFKEHDAYTLFSLLMRSAKSFYMMGESVHGLSVSSEHSKLPNSPIQTRIKRIFGTYLTCLDPELAKHLNKVNVLPQIFLLRWIRLIFGREFCFSELLTVWDALLAVDPGLDLVDTVCVAMLLRVRWQLIEADSSSALKILLNYPPLEAPYHSHELISDGIFLRDNMNIKGGSEIILKYSGRLPNFTSETVETVLNKVKHSGAERTTELPPSPSKLLDPQPGNETLIQGAAKGVIDRGQRFGINKVLKEAVEEVKKNMQELQQSRIIPGKANWQFNKLEPPTSPKAHLSAMNFRNQQLANMLEQASTDLRIVSISGEQEVNSYIVAMEIAIAKIDFVKVYLQDSNMLLQEATLQTMPLSRISAKPS</sequence>
<dbReference type="Gene3D" id="1.10.472.80">
    <property type="entry name" value="Ypt/Rab-GAP domain of gyp1p, domain 3"/>
    <property type="match status" value="1"/>
</dbReference>
<dbReference type="GO" id="GO:0005096">
    <property type="term" value="F:GTPase activator activity"/>
    <property type="evidence" value="ECO:0007669"/>
    <property type="project" value="UniProtKB-KW"/>
</dbReference>
<evidence type="ECO:0000256" key="1">
    <source>
        <dbReference type="ARBA" id="ARBA00022468"/>
    </source>
</evidence>
<dbReference type="InterPro" id="IPR035969">
    <property type="entry name" value="Rab-GAP_TBC_sf"/>
</dbReference>
<gene>
    <name evidence="4" type="ORF">EV44_g1438</name>
</gene>
<evidence type="ECO:0000256" key="2">
    <source>
        <dbReference type="SAM" id="MobiDB-lite"/>
    </source>
</evidence>
<dbReference type="Pfam" id="PF00566">
    <property type="entry name" value="RabGAP-TBC"/>
    <property type="match status" value="1"/>
</dbReference>
<dbReference type="HOGENOM" id="CLU_019939_0_0_1"/>
<keyword evidence="1" id="KW-0343">GTPase activation</keyword>
<reference evidence="4 5" key="1">
    <citation type="journal article" date="2014" name="BMC Genomics">
        <title>Adaptive genomic structural variation in the grape powdery mildew pathogen, Erysiphe necator.</title>
        <authorList>
            <person name="Jones L."/>
            <person name="Riaz S."/>
            <person name="Morales-Cruz A."/>
            <person name="Amrine K.C."/>
            <person name="McGuire B."/>
            <person name="Gubler W.D."/>
            <person name="Walker M.A."/>
            <person name="Cantu D."/>
        </authorList>
    </citation>
    <scope>NUCLEOTIDE SEQUENCE [LARGE SCALE GENOMIC DNA]</scope>
    <source>
        <strain evidence="5">c</strain>
    </source>
</reference>
<dbReference type="STRING" id="52586.A0A0B1PHK8"/>
<dbReference type="SUPFAM" id="SSF47923">
    <property type="entry name" value="Ypt/Rab-GAP domain of gyp1p"/>
    <property type="match status" value="2"/>
</dbReference>
<dbReference type="PANTHER" id="PTHR22957">
    <property type="entry name" value="TBC1 DOMAIN FAMILY MEMBER GTPASE-ACTIVATING PROTEIN"/>
    <property type="match status" value="1"/>
</dbReference>
<comment type="caution">
    <text evidence="4">The sequence shown here is derived from an EMBL/GenBank/DDBJ whole genome shotgun (WGS) entry which is preliminary data.</text>
</comment>
<dbReference type="PANTHER" id="PTHR22957:SF337">
    <property type="entry name" value="TBC1 DOMAIN FAMILY MEMBER 5"/>
    <property type="match status" value="1"/>
</dbReference>
<dbReference type="Proteomes" id="UP000030854">
    <property type="component" value="Unassembled WGS sequence"/>
</dbReference>
<accession>A0A0B1PHK8</accession>
<feature type="region of interest" description="Disordered" evidence="2">
    <location>
        <begin position="399"/>
        <end position="419"/>
    </location>
</feature>
<dbReference type="Gene3D" id="1.10.8.270">
    <property type="entry name" value="putative rabgap domain of human tbc1 domain family member 14 like domains"/>
    <property type="match status" value="1"/>
</dbReference>
<keyword evidence="5" id="KW-1185">Reference proteome</keyword>
<dbReference type="FunFam" id="1.10.8.270:FF:000031">
    <property type="entry name" value="TBC1 domain family member 5"/>
    <property type="match status" value="1"/>
</dbReference>
<evidence type="ECO:0000313" key="5">
    <source>
        <dbReference type="Proteomes" id="UP000030854"/>
    </source>
</evidence>
<dbReference type="AlphaFoldDB" id="A0A0B1PHK8"/>
<dbReference type="EMBL" id="JNVN01000086">
    <property type="protein sequence ID" value="KHJ36276.1"/>
    <property type="molecule type" value="Genomic_DNA"/>
</dbReference>
<organism evidence="4 5">
    <name type="scientific">Uncinula necator</name>
    <name type="common">Grape powdery mildew</name>
    <dbReference type="NCBI Taxonomy" id="52586"/>
    <lineage>
        <taxon>Eukaryota</taxon>
        <taxon>Fungi</taxon>
        <taxon>Dikarya</taxon>
        <taxon>Ascomycota</taxon>
        <taxon>Pezizomycotina</taxon>
        <taxon>Leotiomycetes</taxon>
        <taxon>Erysiphales</taxon>
        <taxon>Erysiphaceae</taxon>
        <taxon>Erysiphe</taxon>
    </lineage>
</organism>
<evidence type="ECO:0000313" key="4">
    <source>
        <dbReference type="EMBL" id="KHJ36276.1"/>
    </source>
</evidence>
<proteinExistence type="predicted"/>
<dbReference type="SMART" id="SM00164">
    <property type="entry name" value="TBC"/>
    <property type="match status" value="1"/>
</dbReference>
<protein>
    <submittedName>
        <fullName evidence="4">Putative tbc domain-containing protein</fullName>
    </submittedName>
</protein>
<feature type="domain" description="Rab-GAP TBC" evidence="3">
    <location>
        <begin position="36"/>
        <end position="306"/>
    </location>
</feature>
<evidence type="ECO:0000259" key="3">
    <source>
        <dbReference type="PROSITE" id="PS50086"/>
    </source>
</evidence>
<dbReference type="OMA" id="SPWQTLR"/>
<name>A0A0B1PHK8_UNCNE</name>
<dbReference type="PROSITE" id="PS50086">
    <property type="entry name" value="TBC_RABGAP"/>
    <property type="match status" value="1"/>
</dbReference>